<dbReference type="Pfam" id="PF00001">
    <property type="entry name" value="7tm_1"/>
    <property type="match status" value="1"/>
</dbReference>
<feature type="transmembrane region" description="Helical" evidence="13">
    <location>
        <begin position="142"/>
        <end position="161"/>
    </location>
</feature>
<comment type="similarity">
    <text evidence="10">Belongs to the chemokine-like receptor (CMKLR) family.</text>
</comment>
<keyword evidence="6 13" id="KW-0472">Membrane</keyword>
<keyword evidence="4 13" id="KW-1133">Transmembrane helix</keyword>
<dbReference type="RefSeq" id="XP_005798539.2">
    <property type="nucleotide sequence ID" value="XM_005798482.2"/>
</dbReference>
<evidence type="ECO:0000259" key="14">
    <source>
        <dbReference type="PROSITE" id="PS50262"/>
    </source>
</evidence>
<reference evidence="15" key="4">
    <citation type="submission" date="2025-09" db="UniProtKB">
        <authorList>
            <consortium name="Ensembl"/>
        </authorList>
    </citation>
    <scope>IDENTIFICATION</scope>
    <source>
        <strain evidence="15">JP 163 A</strain>
    </source>
</reference>
<dbReference type="GO" id="GO:0005886">
    <property type="term" value="C:plasma membrane"/>
    <property type="evidence" value="ECO:0007669"/>
    <property type="project" value="TreeGrafter"/>
</dbReference>
<keyword evidence="16" id="KW-1185">Reference proteome</keyword>
<comment type="subcellular location">
    <subcellularLocation>
        <location evidence="1">Membrane</location>
        <topology evidence="1">Multi-pass membrane protein</topology>
    </subcellularLocation>
</comment>
<dbReference type="InterPro" id="IPR017452">
    <property type="entry name" value="GPCR_Rhodpsn_7TM"/>
</dbReference>
<dbReference type="HOGENOM" id="CLU_009579_8_0_1"/>
<evidence type="ECO:0000256" key="5">
    <source>
        <dbReference type="ARBA" id="ARBA00023040"/>
    </source>
</evidence>
<dbReference type="FunCoup" id="M4AZK3">
    <property type="interactions" value="2"/>
</dbReference>
<accession>M4AZK3</accession>
<dbReference type="FunFam" id="1.20.1070.10:FF:000034">
    <property type="entry name" value="G-protein coupled receptor 1"/>
    <property type="match status" value="1"/>
</dbReference>
<dbReference type="KEGG" id="xma:102229998"/>
<feature type="transmembrane region" description="Helical" evidence="13">
    <location>
        <begin position="28"/>
        <end position="48"/>
    </location>
</feature>
<comment type="similarity">
    <text evidence="11">Belongs to the G-protein coupled receptor 1 family.</text>
</comment>
<dbReference type="GO" id="GO:0007200">
    <property type="term" value="P:phospholipase C-activating G protein-coupled receptor signaling pathway"/>
    <property type="evidence" value="ECO:0007669"/>
    <property type="project" value="TreeGrafter"/>
</dbReference>
<dbReference type="InterPro" id="IPR000826">
    <property type="entry name" value="Formyl_rcpt-rel"/>
</dbReference>
<dbReference type="InParanoid" id="M4AZK3"/>
<dbReference type="OMA" id="VTHEQKW"/>
<dbReference type="AlphaFoldDB" id="M4AZK3"/>
<dbReference type="PROSITE" id="PS00237">
    <property type="entry name" value="G_PROTEIN_RECEP_F1_1"/>
    <property type="match status" value="1"/>
</dbReference>
<keyword evidence="9 11" id="KW-0807">Transducer</keyword>
<evidence type="ECO:0000256" key="6">
    <source>
        <dbReference type="ARBA" id="ARBA00023136"/>
    </source>
</evidence>
<organism evidence="15 16">
    <name type="scientific">Xiphophorus maculatus</name>
    <name type="common">Southern platyfish</name>
    <name type="synonym">Platypoecilus maculatus</name>
    <dbReference type="NCBI Taxonomy" id="8083"/>
    <lineage>
        <taxon>Eukaryota</taxon>
        <taxon>Metazoa</taxon>
        <taxon>Chordata</taxon>
        <taxon>Craniata</taxon>
        <taxon>Vertebrata</taxon>
        <taxon>Euteleostomi</taxon>
        <taxon>Actinopterygii</taxon>
        <taxon>Neopterygii</taxon>
        <taxon>Teleostei</taxon>
        <taxon>Neoteleostei</taxon>
        <taxon>Acanthomorphata</taxon>
        <taxon>Ovalentaria</taxon>
        <taxon>Atherinomorphae</taxon>
        <taxon>Cyprinodontiformes</taxon>
        <taxon>Poeciliidae</taxon>
        <taxon>Poeciliinae</taxon>
        <taxon>Xiphophorus</taxon>
    </lineage>
</organism>
<dbReference type="CDD" id="cd14974">
    <property type="entry name" value="7tmA_Anaphylatoxin_R-like"/>
    <property type="match status" value="1"/>
</dbReference>
<evidence type="ECO:0000256" key="12">
    <source>
        <dbReference type="SAM" id="MobiDB-lite"/>
    </source>
</evidence>
<evidence type="ECO:0000256" key="4">
    <source>
        <dbReference type="ARBA" id="ARBA00022989"/>
    </source>
</evidence>
<dbReference type="GO" id="GO:0006935">
    <property type="term" value="P:chemotaxis"/>
    <property type="evidence" value="ECO:0007669"/>
    <property type="project" value="UniProtKB-KW"/>
</dbReference>
<feature type="transmembrane region" description="Helical" evidence="13">
    <location>
        <begin position="188"/>
        <end position="208"/>
    </location>
</feature>
<dbReference type="Proteomes" id="UP000002852">
    <property type="component" value="Unassembled WGS sequence"/>
</dbReference>
<reference evidence="16" key="2">
    <citation type="journal article" date="2013" name="Nat. Genet.">
        <title>The genome of the platyfish, Xiphophorus maculatus, provides insights into evolutionary adaptation and several complex traits.</title>
        <authorList>
            <person name="Schartl M."/>
            <person name="Walter R.B."/>
            <person name="Shen Y."/>
            <person name="Garcia T."/>
            <person name="Catchen J."/>
            <person name="Amores A."/>
            <person name="Braasch I."/>
            <person name="Chalopin D."/>
            <person name="Volff J.N."/>
            <person name="Lesch K.P."/>
            <person name="Bisazza A."/>
            <person name="Minx P."/>
            <person name="Hillier L."/>
            <person name="Wilson R.K."/>
            <person name="Fuerstenberg S."/>
            <person name="Boore J."/>
            <person name="Searle S."/>
            <person name="Postlethwait J.H."/>
            <person name="Warren W.C."/>
        </authorList>
    </citation>
    <scope>NUCLEOTIDE SEQUENCE [LARGE SCALE GENOMIC DNA]</scope>
    <source>
        <strain evidence="16">JP 163 A</strain>
    </source>
</reference>
<evidence type="ECO:0000256" key="9">
    <source>
        <dbReference type="ARBA" id="ARBA00023224"/>
    </source>
</evidence>
<dbReference type="GO" id="GO:0004875">
    <property type="term" value="F:complement receptor activity"/>
    <property type="evidence" value="ECO:0007669"/>
    <property type="project" value="TreeGrafter"/>
</dbReference>
<dbReference type="PRINTS" id="PR00526">
    <property type="entry name" value="FMETLEUPHER"/>
</dbReference>
<dbReference type="GO" id="GO:0007204">
    <property type="term" value="P:positive regulation of cytosolic calcium ion concentration"/>
    <property type="evidence" value="ECO:0007669"/>
    <property type="project" value="TreeGrafter"/>
</dbReference>
<name>M4AZK3_XIPMA</name>
<feature type="transmembrane region" description="Helical" evidence="13">
    <location>
        <begin position="269"/>
        <end position="288"/>
    </location>
</feature>
<dbReference type="eggNOG" id="KOG3656">
    <property type="taxonomic scope" value="Eukaryota"/>
</dbReference>
<evidence type="ECO:0000256" key="11">
    <source>
        <dbReference type="RuleBase" id="RU000688"/>
    </source>
</evidence>
<dbReference type="PROSITE" id="PS50262">
    <property type="entry name" value="G_PROTEIN_RECEP_F1_2"/>
    <property type="match status" value="1"/>
</dbReference>
<dbReference type="PANTHER" id="PTHR24225">
    <property type="entry name" value="CHEMOTACTIC RECEPTOR"/>
    <property type="match status" value="1"/>
</dbReference>
<evidence type="ECO:0000256" key="13">
    <source>
        <dbReference type="SAM" id="Phobius"/>
    </source>
</evidence>
<reference evidence="15" key="3">
    <citation type="submission" date="2025-08" db="UniProtKB">
        <authorList>
            <consortium name="Ensembl"/>
        </authorList>
    </citation>
    <scope>IDENTIFICATION</scope>
    <source>
        <strain evidence="15">JP 163 A</strain>
    </source>
</reference>
<feature type="transmembrane region" description="Helical" evidence="13">
    <location>
        <begin position="228"/>
        <end position="249"/>
    </location>
</feature>
<dbReference type="GO" id="GO:0004930">
    <property type="term" value="F:G protein-coupled receptor activity"/>
    <property type="evidence" value="ECO:0007669"/>
    <property type="project" value="UniProtKB-KW"/>
</dbReference>
<proteinExistence type="inferred from homology"/>
<feature type="transmembrane region" description="Helical" evidence="13">
    <location>
        <begin position="60"/>
        <end position="81"/>
    </location>
</feature>
<feature type="transmembrane region" description="Helical" evidence="13">
    <location>
        <begin position="101"/>
        <end position="130"/>
    </location>
</feature>
<protein>
    <submittedName>
        <fullName evidence="15">Chemokine-like receptor 1</fullName>
    </submittedName>
</protein>
<dbReference type="Gene3D" id="1.20.1070.10">
    <property type="entry name" value="Rhodopsin 7-helix transmembrane proteins"/>
    <property type="match status" value="1"/>
</dbReference>
<dbReference type="GO" id="GO:0006954">
    <property type="term" value="P:inflammatory response"/>
    <property type="evidence" value="ECO:0007669"/>
    <property type="project" value="TreeGrafter"/>
</dbReference>
<keyword evidence="3 11" id="KW-0812">Transmembrane</keyword>
<feature type="region of interest" description="Disordered" evidence="12">
    <location>
        <begin position="326"/>
        <end position="346"/>
    </location>
</feature>
<keyword evidence="8 11" id="KW-0675">Receptor</keyword>
<reference evidence="16" key="1">
    <citation type="submission" date="2012-01" db="EMBL/GenBank/DDBJ databases">
        <authorList>
            <person name="Walter R."/>
            <person name="Schartl M."/>
            <person name="Warren W."/>
        </authorList>
    </citation>
    <scope>NUCLEOTIDE SEQUENCE [LARGE SCALE GENOMIC DNA]</scope>
    <source>
        <strain evidence="16">JP 163 A</strain>
    </source>
</reference>
<evidence type="ECO:0000313" key="16">
    <source>
        <dbReference type="Proteomes" id="UP000002852"/>
    </source>
</evidence>
<evidence type="ECO:0000256" key="7">
    <source>
        <dbReference type="ARBA" id="ARBA00023157"/>
    </source>
</evidence>
<sequence>MANGNGNSSVSHPTGLEMAAKHIQTFSLVVYCVIIVVGTVGNGLVIYVTSFKMKKTVNSVWFLNLALADFLFTAFLVFTAVSLSQKYHWTFGQFMCKLNNFVSLVNMFASIFFLTSISLDRCLSIWVVVWAQNKRTVGKAQVISALIWLAAGICSTPYAYFRAVEVSQNQTYCKYTSTMTKNKHWTLFIFRFVMGFLIPFLAIFFSYVAIGIRARRLQRMRKQRRHRIIFAIIFAFFTCWLPFHVLSFIQLKFFDYSDVQNIVQVIGPLTVSLAFTNSCLNPILYVFMCDEFQKKLKQSIWLVLENALAEDHISFVTLSRSMSRIPRKSDSTAPAEGKETETSIILTKPKKEISTKKSMNTEENSHKLIEMADFNKVH</sequence>
<dbReference type="InterPro" id="IPR000276">
    <property type="entry name" value="GPCR_Rhodpsn"/>
</dbReference>
<dbReference type="PANTHER" id="PTHR24225:SF68">
    <property type="entry name" value="C3A ANAPHYLATOXIN CHEMOTACTIC RECEPTOR-LIKE-RELATED"/>
    <property type="match status" value="1"/>
</dbReference>
<evidence type="ECO:0000313" key="15">
    <source>
        <dbReference type="Ensembl" id="ENSXMAP00000019898.2"/>
    </source>
</evidence>
<evidence type="ECO:0000256" key="10">
    <source>
        <dbReference type="ARBA" id="ARBA00025736"/>
    </source>
</evidence>
<evidence type="ECO:0000256" key="3">
    <source>
        <dbReference type="ARBA" id="ARBA00022692"/>
    </source>
</evidence>
<dbReference type="GeneID" id="102229998"/>
<keyword evidence="5 11" id="KW-0297">G-protein coupled receptor</keyword>
<keyword evidence="7" id="KW-1015">Disulfide bond</keyword>
<feature type="domain" description="G-protein coupled receptors family 1 profile" evidence="14">
    <location>
        <begin position="41"/>
        <end position="285"/>
    </location>
</feature>
<dbReference type="OrthoDB" id="6088892at2759"/>
<dbReference type="SUPFAM" id="SSF81321">
    <property type="entry name" value="Family A G protein-coupled receptor-like"/>
    <property type="match status" value="1"/>
</dbReference>
<dbReference type="Ensembl" id="ENSXMAT00000019926.2">
    <property type="protein sequence ID" value="ENSXMAP00000019898.2"/>
    <property type="gene ID" value="ENSXMAG00000019851.2"/>
</dbReference>
<evidence type="ECO:0000256" key="8">
    <source>
        <dbReference type="ARBA" id="ARBA00023170"/>
    </source>
</evidence>
<evidence type="ECO:0000256" key="1">
    <source>
        <dbReference type="ARBA" id="ARBA00004141"/>
    </source>
</evidence>
<dbReference type="GeneTree" id="ENSGT01020000230438"/>
<evidence type="ECO:0000256" key="2">
    <source>
        <dbReference type="ARBA" id="ARBA00022500"/>
    </source>
</evidence>
<dbReference type="PRINTS" id="PR00237">
    <property type="entry name" value="GPCRRHODOPSN"/>
</dbReference>
<keyword evidence="2" id="KW-0145">Chemotaxis</keyword>